<evidence type="ECO:0000313" key="1">
    <source>
        <dbReference type="EMBL" id="TQB73562.1"/>
    </source>
</evidence>
<comment type="caution">
    <text evidence="1">The sequence shown here is derived from an EMBL/GenBank/DDBJ whole genome shotgun (WGS) entry which is preliminary data.</text>
</comment>
<evidence type="ECO:0000313" key="2">
    <source>
        <dbReference type="Proteomes" id="UP000319663"/>
    </source>
</evidence>
<sequence length="210" mass="23445">MISSEIALINLDWCARGDEAVTTEWCTLSRLPPEKRPESLGEIAYITWCRWKVQERIFCVAEELIRVGLVSLDAIYAPVNLWEATPSVASVMAALECYTILRSCMDYEERICGTDFIQPVQWLATLIVRSCADWTSIINRLSTIPVLDELDSELASRVGQGLRKFTVNPDEGKEALVETPAYCFGFPMGPSLRISMPNGSQVFKVSQAGD</sequence>
<organism evidence="1 2">
    <name type="scientific">Monascus purpureus</name>
    <name type="common">Red mold</name>
    <name type="synonym">Monascus anka</name>
    <dbReference type="NCBI Taxonomy" id="5098"/>
    <lineage>
        <taxon>Eukaryota</taxon>
        <taxon>Fungi</taxon>
        <taxon>Dikarya</taxon>
        <taxon>Ascomycota</taxon>
        <taxon>Pezizomycotina</taxon>
        <taxon>Eurotiomycetes</taxon>
        <taxon>Eurotiomycetidae</taxon>
        <taxon>Eurotiales</taxon>
        <taxon>Aspergillaceae</taxon>
        <taxon>Monascus</taxon>
    </lineage>
</organism>
<accession>A0A507QZK6</accession>
<dbReference type="Proteomes" id="UP000319663">
    <property type="component" value="Unassembled WGS sequence"/>
</dbReference>
<protein>
    <submittedName>
        <fullName evidence="1">Uncharacterized protein</fullName>
    </submittedName>
</protein>
<dbReference type="AlphaFoldDB" id="A0A507QZK6"/>
<name>A0A507QZK6_MONPU</name>
<keyword evidence="2" id="KW-1185">Reference proteome</keyword>
<proteinExistence type="predicted"/>
<gene>
    <name evidence="1" type="ORF">MPDQ_005665</name>
</gene>
<dbReference type="EMBL" id="VIFY01000041">
    <property type="protein sequence ID" value="TQB73562.1"/>
    <property type="molecule type" value="Genomic_DNA"/>
</dbReference>
<reference evidence="1 2" key="1">
    <citation type="submission" date="2019-06" db="EMBL/GenBank/DDBJ databases">
        <title>Wine fermentation using esterase from Monascus purpureus.</title>
        <authorList>
            <person name="Geng C."/>
            <person name="Zhang Y."/>
        </authorList>
    </citation>
    <scope>NUCLEOTIDE SEQUENCE [LARGE SCALE GENOMIC DNA]</scope>
    <source>
        <strain evidence="1">HQ1</strain>
    </source>
</reference>